<dbReference type="EMBL" id="GGEC01046502">
    <property type="protein sequence ID" value="MBX26986.1"/>
    <property type="molecule type" value="Transcribed_RNA"/>
</dbReference>
<reference evidence="1" key="1">
    <citation type="submission" date="2018-02" db="EMBL/GenBank/DDBJ databases">
        <title>Rhizophora mucronata_Transcriptome.</title>
        <authorList>
            <person name="Meera S.P."/>
            <person name="Sreeshan A."/>
            <person name="Augustine A."/>
        </authorList>
    </citation>
    <scope>NUCLEOTIDE SEQUENCE</scope>
    <source>
        <tissue evidence="1">Leaf</tissue>
    </source>
</reference>
<sequence length="29" mass="3528">MQIRPEPTMRAQPSHQKPLKQYSYCHRCL</sequence>
<evidence type="ECO:0000313" key="1">
    <source>
        <dbReference type="EMBL" id="MBX26986.1"/>
    </source>
</evidence>
<protein>
    <submittedName>
        <fullName evidence="1">Uncharacterized protein</fullName>
    </submittedName>
</protein>
<proteinExistence type="predicted"/>
<dbReference type="AlphaFoldDB" id="A0A2P2M9T5"/>
<accession>A0A2P2M9T5</accession>
<name>A0A2P2M9T5_RHIMU</name>
<organism evidence="1">
    <name type="scientific">Rhizophora mucronata</name>
    <name type="common">Asiatic mangrove</name>
    <dbReference type="NCBI Taxonomy" id="61149"/>
    <lineage>
        <taxon>Eukaryota</taxon>
        <taxon>Viridiplantae</taxon>
        <taxon>Streptophyta</taxon>
        <taxon>Embryophyta</taxon>
        <taxon>Tracheophyta</taxon>
        <taxon>Spermatophyta</taxon>
        <taxon>Magnoliopsida</taxon>
        <taxon>eudicotyledons</taxon>
        <taxon>Gunneridae</taxon>
        <taxon>Pentapetalae</taxon>
        <taxon>rosids</taxon>
        <taxon>fabids</taxon>
        <taxon>Malpighiales</taxon>
        <taxon>Rhizophoraceae</taxon>
        <taxon>Rhizophora</taxon>
    </lineage>
</organism>